<dbReference type="AlphaFoldDB" id="A0A0R2CPA1"/>
<evidence type="ECO:0000313" key="1">
    <source>
        <dbReference type="EMBL" id="KRM93585.1"/>
    </source>
</evidence>
<dbReference type="Gene3D" id="2.60.120.260">
    <property type="entry name" value="Galactose-binding domain-like"/>
    <property type="match status" value="1"/>
</dbReference>
<evidence type="ECO:0000313" key="2">
    <source>
        <dbReference type="Proteomes" id="UP000051256"/>
    </source>
</evidence>
<dbReference type="EMBL" id="AYZR01000008">
    <property type="protein sequence ID" value="KRM93585.1"/>
    <property type="molecule type" value="Genomic_DNA"/>
</dbReference>
<proteinExistence type="predicted"/>
<keyword evidence="2" id="KW-1185">Reference proteome</keyword>
<dbReference type="Proteomes" id="UP000051256">
    <property type="component" value="Unassembled WGS sequence"/>
</dbReference>
<dbReference type="SUPFAM" id="SSF49785">
    <property type="entry name" value="Galactose-binding domain-like"/>
    <property type="match status" value="1"/>
</dbReference>
<protein>
    <submittedName>
        <fullName evidence="1">Uncharacterized protein</fullName>
    </submittedName>
</protein>
<dbReference type="RefSeq" id="WP_056978161.1">
    <property type="nucleotide sequence ID" value="NZ_AYZR01000008.1"/>
</dbReference>
<organism evidence="1 2">
    <name type="scientific">Lentilactobacillus senioris DSM 24302 = JCM 17472</name>
    <dbReference type="NCBI Taxonomy" id="1423802"/>
    <lineage>
        <taxon>Bacteria</taxon>
        <taxon>Bacillati</taxon>
        <taxon>Bacillota</taxon>
        <taxon>Bacilli</taxon>
        <taxon>Lactobacillales</taxon>
        <taxon>Lactobacillaceae</taxon>
        <taxon>Lentilactobacillus</taxon>
    </lineage>
</organism>
<comment type="caution">
    <text evidence="1">The sequence shown here is derived from an EMBL/GenBank/DDBJ whole genome shotgun (WGS) entry which is preliminary data.</text>
</comment>
<gene>
    <name evidence="1" type="ORF">FC56_GL000299</name>
</gene>
<name>A0A0R2CPA1_9LACO</name>
<sequence length="467" mass="50826">MAKWNKIVITNAGYQLSAATLAGNTIRYTRAQTTDKDMSGLTSEQLKEITKLESVVQDLPLGTVSVQDDHTVNVPIKVMNSDLQEDYLLYGIAIFAKIEGGEEILYGIATSVNPDLIPAQNGSTVVGTTFKVKLHVGDAANVTIVVSPDGSVSNEELESILSNYVLKTNIDEMIPDTLTDSTKAEHITGPWDFEKVPTVNDADVATKNDLKNYIDKDSLLIGGRNYFLNSDFSKGLDNWLGDLWKIDSTTFHGDGVVTATPTKAAVTGENSINQDFMSAISNQTVIVSFWAKASVTGANFHLEAHGGYSKTDLRLTKDWKRYSYKLTLGDTGRVYIIAVDAGTQYWLSEPQIELGDFSTDYSPNPDDNILPENVLTADNIADSLPSDLVYSDKDVTVSGQFTFDKAPKLSNGATLSTSDDAQKLVDQIADLKGQIDAQMKWVTISQADYDTTKANGALDSGTAYLIY</sequence>
<dbReference type="PATRIC" id="fig|1423802.4.peg.307"/>
<reference evidence="1 2" key="1">
    <citation type="journal article" date="2015" name="Genome Announc.">
        <title>Expanding the biotechnology potential of lactobacilli through comparative genomics of 213 strains and associated genera.</title>
        <authorList>
            <person name="Sun Z."/>
            <person name="Harris H.M."/>
            <person name="McCann A."/>
            <person name="Guo C."/>
            <person name="Argimon S."/>
            <person name="Zhang W."/>
            <person name="Yang X."/>
            <person name="Jeffery I.B."/>
            <person name="Cooney J.C."/>
            <person name="Kagawa T.F."/>
            <person name="Liu W."/>
            <person name="Song Y."/>
            <person name="Salvetti E."/>
            <person name="Wrobel A."/>
            <person name="Rasinkangas P."/>
            <person name="Parkhill J."/>
            <person name="Rea M.C."/>
            <person name="O'Sullivan O."/>
            <person name="Ritari J."/>
            <person name="Douillard F.P."/>
            <person name="Paul Ross R."/>
            <person name="Yang R."/>
            <person name="Briner A.E."/>
            <person name="Felis G.E."/>
            <person name="de Vos W.M."/>
            <person name="Barrangou R."/>
            <person name="Klaenhammer T.R."/>
            <person name="Caufield P.W."/>
            <person name="Cui Y."/>
            <person name="Zhang H."/>
            <person name="O'Toole P.W."/>
        </authorList>
    </citation>
    <scope>NUCLEOTIDE SEQUENCE [LARGE SCALE GENOMIC DNA]</scope>
    <source>
        <strain evidence="1 2">DSM 24302</strain>
    </source>
</reference>
<accession>A0A0R2CPA1</accession>
<dbReference type="InterPro" id="IPR008979">
    <property type="entry name" value="Galactose-bd-like_sf"/>
</dbReference>
<dbReference type="STRING" id="1423802.FC56_GL000299"/>